<dbReference type="InterPro" id="IPR011009">
    <property type="entry name" value="Kinase-like_dom_sf"/>
</dbReference>
<evidence type="ECO:0000256" key="4">
    <source>
        <dbReference type="ARBA" id="ARBA00022777"/>
    </source>
</evidence>
<keyword evidence="2" id="KW-0808">Transferase</keyword>
<dbReference type="SUPFAM" id="SSF56112">
    <property type="entry name" value="Protein kinase-like (PK-like)"/>
    <property type="match status" value="1"/>
</dbReference>
<organism evidence="7 8">
    <name type="scientific">Solanum verrucosum</name>
    <dbReference type="NCBI Taxonomy" id="315347"/>
    <lineage>
        <taxon>Eukaryota</taxon>
        <taxon>Viridiplantae</taxon>
        <taxon>Streptophyta</taxon>
        <taxon>Embryophyta</taxon>
        <taxon>Tracheophyta</taxon>
        <taxon>Spermatophyta</taxon>
        <taxon>Magnoliopsida</taxon>
        <taxon>eudicotyledons</taxon>
        <taxon>Gunneridae</taxon>
        <taxon>Pentapetalae</taxon>
        <taxon>asterids</taxon>
        <taxon>lamiids</taxon>
        <taxon>Solanales</taxon>
        <taxon>Solanaceae</taxon>
        <taxon>Solanoideae</taxon>
        <taxon>Solaneae</taxon>
        <taxon>Solanum</taxon>
    </lineage>
</organism>
<keyword evidence="5" id="KW-0067">ATP-binding</keyword>
<evidence type="ECO:0000313" key="8">
    <source>
        <dbReference type="Proteomes" id="UP001234989"/>
    </source>
</evidence>
<accession>A0AAF0TYB6</accession>
<evidence type="ECO:0000256" key="1">
    <source>
        <dbReference type="ARBA" id="ARBA00022527"/>
    </source>
</evidence>
<keyword evidence="1" id="KW-0723">Serine/threonine-protein kinase</keyword>
<dbReference type="PANTHER" id="PTHR27002">
    <property type="entry name" value="RECEPTOR-LIKE SERINE/THREONINE-PROTEIN KINASE SD1-8"/>
    <property type="match status" value="1"/>
</dbReference>
<keyword evidence="4" id="KW-0418">Kinase</keyword>
<feature type="region of interest" description="Disordered" evidence="6">
    <location>
        <begin position="1"/>
        <end position="27"/>
    </location>
</feature>
<dbReference type="Proteomes" id="UP001234989">
    <property type="component" value="Chromosome 7"/>
</dbReference>
<evidence type="ECO:0000256" key="2">
    <source>
        <dbReference type="ARBA" id="ARBA00022679"/>
    </source>
</evidence>
<reference evidence="7" key="1">
    <citation type="submission" date="2023-08" db="EMBL/GenBank/DDBJ databases">
        <title>A de novo genome assembly of Solanum verrucosum Schlechtendal, a Mexican diploid species geographically isolated from the other diploid A-genome species in potato relatives.</title>
        <authorList>
            <person name="Hosaka K."/>
        </authorList>
    </citation>
    <scope>NUCLEOTIDE SEQUENCE</scope>
    <source>
        <tissue evidence="7">Young leaves</tissue>
    </source>
</reference>
<evidence type="ECO:0000256" key="6">
    <source>
        <dbReference type="SAM" id="MobiDB-lite"/>
    </source>
</evidence>
<evidence type="ECO:0000313" key="7">
    <source>
        <dbReference type="EMBL" id="WMV36909.1"/>
    </source>
</evidence>
<proteinExistence type="predicted"/>
<dbReference type="GO" id="GO:0005524">
    <property type="term" value="F:ATP binding"/>
    <property type="evidence" value="ECO:0007669"/>
    <property type="project" value="UniProtKB-KW"/>
</dbReference>
<protein>
    <submittedName>
        <fullName evidence="7">Uncharacterized protein</fullName>
    </submittedName>
</protein>
<dbReference type="EMBL" id="CP133618">
    <property type="protein sequence ID" value="WMV36909.1"/>
    <property type="molecule type" value="Genomic_DNA"/>
</dbReference>
<dbReference type="Gene3D" id="3.30.200.20">
    <property type="entry name" value="Phosphorylase Kinase, domain 1"/>
    <property type="match status" value="1"/>
</dbReference>
<dbReference type="GO" id="GO:0004674">
    <property type="term" value="F:protein serine/threonine kinase activity"/>
    <property type="evidence" value="ECO:0007669"/>
    <property type="project" value="UniProtKB-KW"/>
</dbReference>
<keyword evidence="3" id="KW-0547">Nucleotide-binding</keyword>
<dbReference type="AlphaFoldDB" id="A0AAF0TYB6"/>
<keyword evidence="8" id="KW-1185">Reference proteome</keyword>
<dbReference type="GO" id="GO:0005886">
    <property type="term" value="C:plasma membrane"/>
    <property type="evidence" value="ECO:0007669"/>
    <property type="project" value="TreeGrafter"/>
</dbReference>
<name>A0AAF0TYB6_SOLVR</name>
<sequence>MKSLPLPFSISDSSKGTQGAHKSHWHKAEGEAKVLMNENSDEAIDVPYFHLETILAATDNFSNANKLGQGGFDPVYKGIFPGEKEIAVKTLSSQSGQGIDEFKNEVTLIATSKSGEAIGLLHQCNGTNITL</sequence>
<evidence type="ECO:0000256" key="5">
    <source>
        <dbReference type="ARBA" id="ARBA00022840"/>
    </source>
</evidence>
<gene>
    <name evidence="7" type="ORF">MTR67_030294</name>
</gene>
<evidence type="ECO:0000256" key="3">
    <source>
        <dbReference type="ARBA" id="ARBA00022741"/>
    </source>
</evidence>
<dbReference type="PANTHER" id="PTHR27002:SF988">
    <property type="entry name" value="RECEPTOR-LIKE SERINE_THREONINE-PROTEIN KINASE"/>
    <property type="match status" value="1"/>
</dbReference>